<accession>A0A439CZD2</accession>
<feature type="non-terminal residue" evidence="11">
    <location>
        <position position="549"/>
    </location>
</feature>
<dbReference type="GO" id="GO:0005840">
    <property type="term" value="C:ribosome"/>
    <property type="evidence" value="ECO:0007669"/>
    <property type="project" value="UniProtKB-KW"/>
</dbReference>
<evidence type="ECO:0000256" key="9">
    <source>
        <dbReference type="SAM" id="Phobius"/>
    </source>
</evidence>
<evidence type="ECO:0000256" key="4">
    <source>
        <dbReference type="ARBA" id="ARBA00022980"/>
    </source>
</evidence>
<dbReference type="InterPro" id="IPR037185">
    <property type="entry name" value="EmrE-like"/>
</dbReference>
<feature type="domain" description="EamA" evidence="10">
    <location>
        <begin position="251"/>
        <end position="380"/>
    </location>
</feature>
<dbReference type="InterPro" id="IPR000266">
    <property type="entry name" value="Ribosomal_uS17"/>
</dbReference>
<comment type="subcellular location">
    <subcellularLocation>
        <location evidence="1">Membrane</location>
        <topology evidence="1">Multi-pass membrane protein</topology>
    </subcellularLocation>
</comment>
<dbReference type="Pfam" id="PF00892">
    <property type="entry name" value="EamA"/>
    <property type="match status" value="2"/>
</dbReference>
<sequence length="549" mass="59996">MGYGTQDDGRVGSPGADPVASPIPTSPPAGASDGPDGEATPARGRGGFGGHLHEFYERNFGLFLVFSAQTFGSVMNTAAKLLTAKDSPNQFHALHIIFVRMFATSILGTLYMWYHKVPDFPLGPRNMFGLLVMRGTAGFCGLFGLYYSLSYLEISDATAISFLVPTWTAILCYVWLKEPYRIQEAFSGLISLAGVLLIARPAFLFGSPSAAAPDDGNVTMAVFTVDGSQDGSPVVGSPSSPQRTLAVICSILGTFAAATAYGTIRVIGKRVHSLISVNYFAVMSTLVSGVIILVHPDLHFILPKGALQWVLLLIIGVSGFLLQFLLTEGLQREKGGRATNVTYFQMVLALIIERIIWGTTPPVLSLVGSVLIICAAIWLSLQKAKPSKERTTAVDEETRPRIHDTTRRKRPANPLSTTGTRARFIWRKDEEGRTRIRDTMASEIAAGLRRAAKEMHGIVVSAGLMDKTVKVRLGGQRWEQRVHKWFKVPRYKLVHDPANSLRQGDVVAITPSWRESQHVRHVVKHIIAPYGPAIEDRPPIPTLEERAAE</sequence>
<feature type="domain" description="EamA" evidence="10">
    <location>
        <begin position="60"/>
        <end position="199"/>
    </location>
</feature>
<feature type="transmembrane region" description="Helical" evidence="9">
    <location>
        <begin position="91"/>
        <end position="114"/>
    </location>
</feature>
<feature type="transmembrane region" description="Helical" evidence="9">
    <location>
        <begin position="276"/>
        <end position="294"/>
    </location>
</feature>
<keyword evidence="7" id="KW-0687">Ribonucleoprotein</keyword>
<feature type="transmembrane region" description="Helical" evidence="9">
    <location>
        <begin position="306"/>
        <end position="326"/>
    </location>
</feature>
<dbReference type="SUPFAM" id="SSF50249">
    <property type="entry name" value="Nucleic acid-binding proteins"/>
    <property type="match status" value="1"/>
</dbReference>
<dbReference type="Gene3D" id="2.40.50.140">
    <property type="entry name" value="Nucleic acid-binding proteins"/>
    <property type="match status" value="1"/>
</dbReference>
<dbReference type="Proteomes" id="UP000286045">
    <property type="component" value="Unassembled WGS sequence"/>
</dbReference>
<dbReference type="CDD" id="cd00364">
    <property type="entry name" value="Ribosomal_uS17"/>
    <property type="match status" value="1"/>
</dbReference>
<dbReference type="Pfam" id="PF00366">
    <property type="entry name" value="Ribosomal_S17"/>
    <property type="match status" value="1"/>
</dbReference>
<evidence type="ECO:0000256" key="1">
    <source>
        <dbReference type="ARBA" id="ARBA00004141"/>
    </source>
</evidence>
<comment type="caution">
    <text evidence="11">The sequence shown here is derived from an EMBL/GenBank/DDBJ whole genome shotgun (WGS) entry which is preliminary data.</text>
</comment>
<feature type="transmembrane region" description="Helical" evidence="9">
    <location>
        <begin position="338"/>
        <end position="357"/>
    </location>
</feature>
<dbReference type="GO" id="GO:0003735">
    <property type="term" value="F:structural constituent of ribosome"/>
    <property type="evidence" value="ECO:0007669"/>
    <property type="project" value="InterPro"/>
</dbReference>
<evidence type="ECO:0000256" key="5">
    <source>
        <dbReference type="ARBA" id="ARBA00022989"/>
    </source>
</evidence>
<dbReference type="EMBL" id="RYZI01000251">
    <property type="protein sequence ID" value="RWA07562.1"/>
    <property type="molecule type" value="Genomic_DNA"/>
</dbReference>
<name>A0A439CZD2_9PEZI</name>
<gene>
    <name evidence="11" type="ORF">EKO27_g7559</name>
</gene>
<dbReference type="InterPro" id="IPR000620">
    <property type="entry name" value="EamA_dom"/>
</dbReference>
<keyword evidence="3 9" id="KW-0812">Transmembrane</keyword>
<dbReference type="SUPFAM" id="SSF103481">
    <property type="entry name" value="Multidrug resistance efflux transporter EmrE"/>
    <property type="match status" value="2"/>
</dbReference>
<dbReference type="GO" id="GO:0016020">
    <property type="term" value="C:membrane"/>
    <property type="evidence" value="ECO:0007669"/>
    <property type="project" value="UniProtKB-SubCell"/>
</dbReference>
<dbReference type="PANTHER" id="PTHR22911:SF6">
    <property type="entry name" value="SOLUTE CARRIER FAMILY 35 MEMBER G1"/>
    <property type="match status" value="1"/>
</dbReference>
<organism evidence="11 12">
    <name type="scientific">Xylaria grammica</name>
    <dbReference type="NCBI Taxonomy" id="363999"/>
    <lineage>
        <taxon>Eukaryota</taxon>
        <taxon>Fungi</taxon>
        <taxon>Dikarya</taxon>
        <taxon>Ascomycota</taxon>
        <taxon>Pezizomycotina</taxon>
        <taxon>Sordariomycetes</taxon>
        <taxon>Xylariomycetidae</taxon>
        <taxon>Xylariales</taxon>
        <taxon>Xylariaceae</taxon>
        <taxon>Xylaria</taxon>
    </lineage>
</organism>
<feature type="transmembrane region" description="Helical" evidence="9">
    <location>
        <begin position="126"/>
        <end position="147"/>
    </location>
</feature>
<evidence type="ECO:0000313" key="11">
    <source>
        <dbReference type="EMBL" id="RWA07562.1"/>
    </source>
</evidence>
<feature type="transmembrane region" description="Helical" evidence="9">
    <location>
        <begin position="188"/>
        <end position="206"/>
    </location>
</feature>
<evidence type="ECO:0000256" key="8">
    <source>
        <dbReference type="SAM" id="MobiDB-lite"/>
    </source>
</evidence>
<dbReference type="PANTHER" id="PTHR22911">
    <property type="entry name" value="ACYL-MALONYL CONDENSING ENZYME-RELATED"/>
    <property type="match status" value="1"/>
</dbReference>
<dbReference type="GO" id="GO:0006412">
    <property type="term" value="P:translation"/>
    <property type="evidence" value="ECO:0007669"/>
    <property type="project" value="InterPro"/>
</dbReference>
<dbReference type="GO" id="GO:1990904">
    <property type="term" value="C:ribonucleoprotein complex"/>
    <property type="evidence" value="ECO:0007669"/>
    <property type="project" value="UniProtKB-KW"/>
</dbReference>
<keyword evidence="12" id="KW-1185">Reference proteome</keyword>
<protein>
    <recommendedName>
        <fullName evidence="10">EamA domain-containing protein</fullName>
    </recommendedName>
</protein>
<keyword evidence="6 9" id="KW-0472">Membrane</keyword>
<comment type="similarity">
    <text evidence="2">Belongs to the universal ribosomal protein uS17 family.</text>
</comment>
<evidence type="ECO:0000256" key="3">
    <source>
        <dbReference type="ARBA" id="ARBA00022692"/>
    </source>
</evidence>
<dbReference type="AlphaFoldDB" id="A0A439CZD2"/>
<evidence type="ECO:0000256" key="7">
    <source>
        <dbReference type="ARBA" id="ARBA00023274"/>
    </source>
</evidence>
<dbReference type="STRING" id="363999.A0A439CZD2"/>
<keyword evidence="5 9" id="KW-1133">Transmembrane helix</keyword>
<feature type="transmembrane region" description="Helical" evidence="9">
    <location>
        <begin position="159"/>
        <end position="176"/>
    </location>
</feature>
<feature type="transmembrane region" description="Helical" evidence="9">
    <location>
        <begin position="245"/>
        <end position="264"/>
    </location>
</feature>
<keyword evidence="4" id="KW-0689">Ribosomal protein</keyword>
<feature type="region of interest" description="Disordered" evidence="8">
    <location>
        <begin position="1"/>
        <end position="44"/>
    </location>
</feature>
<proteinExistence type="inferred from homology"/>
<feature type="transmembrane region" description="Helical" evidence="9">
    <location>
        <begin position="363"/>
        <end position="381"/>
    </location>
</feature>
<feature type="compositionally biased region" description="Basic and acidic residues" evidence="8">
    <location>
        <begin position="389"/>
        <end position="405"/>
    </location>
</feature>
<evidence type="ECO:0000313" key="12">
    <source>
        <dbReference type="Proteomes" id="UP000286045"/>
    </source>
</evidence>
<evidence type="ECO:0000259" key="10">
    <source>
        <dbReference type="Pfam" id="PF00892"/>
    </source>
</evidence>
<feature type="region of interest" description="Disordered" evidence="8">
    <location>
        <begin position="389"/>
        <end position="415"/>
    </location>
</feature>
<reference evidence="11 12" key="1">
    <citation type="submission" date="2018-12" db="EMBL/GenBank/DDBJ databases">
        <title>Draft genome sequence of Xylaria grammica IHI A82.</title>
        <authorList>
            <person name="Buettner E."/>
            <person name="Kellner H."/>
        </authorList>
    </citation>
    <scope>NUCLEOTIDE SEQUENCE [LARGE SCALE GENOMIC DNA]</scope>
    <source>
        <strain evidence="11 12">IHI A82</strain>
    </source>
</reference>
<evidence type="ECO:0000256" key="2">
    <source>
        <dbReference type="ARBA" id="ARBA00010254"/>
    </source>
</evidence>
<evidence type="ECO:0000256" key="6">
    <source>
        <dbReference type="ARBA" id="ARBA00023136"/>
    </source>
</evidence>
<dbReference type="InterPro" id="IPR012340">
    <property type="entry name" value="NA-bd_OB-fold"/>
</dbReference>
<feature type="transmembrane region" description="Helical" evidence="9">
    <location>
        <begin position="60"/>
        <end position="79"/>
    </location>
</feature>